<proteinExistence type="predicted"/>
<dbReference type="Proteomes" id="UP000054350">
    <property type="component" value="Unassembled WGS sequence"/>
</dbReference>
<sequence>MYYNKETGTSALATSNASAGANAPMEEVPAGSANVVQDADMDEIAPGDTDAPMEDVLAGSADVVQNAPIAEVPVGSADIVQALPVSITFAKPLTYACIMIKESIEDGTNAEPLFRAFVAKLNQFAGQPGPACLCLPSEAVKKIIT</sequence>
<protein>
    <submittedName>
        <fullName evidence="1">Uncharacterized protein</fullName>
    </submittedName>
</protein>
<dbReference type="AlphaFoldDB" id="A0A0L0SGQ1"/>
<dbReference type="VEuPathDB" id="FungiDB:AMAG_06345"/>
<reference evidence="1 2" key="1">
    <citation type="submission" date="2009-11" db="EMBL/GenBank/DDBJ databases">
        <title>Annotation of Allomyces macrogynus ATCC 38327.</title>
        <authorList>
            <consortium name="The Broad Institute Genome Sequencing Platform"/>
            <person name="Russ C."/>
            <person name="Cuomo C."/>
            <person name="Burger G."/>
            <person name="Gray M.W."/>
            <person name="Holland P.W.H."/>
            <person name="King N."/>
            <person name="Lang F.B.F."/>
            <person name="Roger A.J."/>
            <person name="Ruiz-Trillo I."/>
            <person name="Young S.K."/>
            <person name="Zeng Q."/>
            <person name="Gargeya S."/>
            <person name="Fitzgerald M."/>
            <person name="Haas B."/>
            <person name="Abouelleil A."/>
            <person name="Alvarado L."/>
            <person name="Arachchi H.M."/>
            <person name="Berlin A."/>
            <person name="Chapman S.B."/>
            <person name="Gearin G."/>
            <person name="Goldberg J."/>
            <person name="Griggs A."/>
            <person name="Gujja S."/>
            <person name="Hansen M."/>
            <person name="Heiman D."/>
            <person name="Howarth C."/>
            <person name="Larimer J."/>
            <person name="Lui A."/>
            <person name="MacDonald P.J.P."/>
            <person name="McCowen C."/>
            <person name="Montmayeur A."/>
            <person name="Murphy C."/>
            <person name="Neiman D."/>
            <person name="Pearson M."/>
            <person name="Priest M."/>
            <person name="Roberts A."/>
            <person name="Saif S."/>
            <person name="Shea T."/>
            <person name="Sisk P."/>
            <person name="Stolte C."/>
            <person name="Sykes S."/>
            <person name="Wortman J."/>
            <person name="Nusbaum C."/>
            <person name="Birren B."/>
        </authorList>
    </citation>
    <scope>NUCLEOTIDE SEQUENCE [LARGE SCALE GENOMIC DNA]</scope>
    <source>
        <strain evidence="1 2">ATCC 38327</strain>
    </source>
</reference>
<organism evidence="1 2">
    <name type="scientific">Allomyces macrogynus (strain ATCC 38327)</name>
    <name type="common">Allomyces javanicus var. macrogynus</name>
    <dbReference type="NCBI Taxonomy" id="578462"/>
    <lineage>
        <taxon>Eukaryota</taxon>
        <taxon>Fungi</taxon>
        <taxon>Fungi incertae sedis</taxon>
        <taxon>Blastocladiomycota</taxon>
        <taxon>Blastocladiomycetes</taxon>
        <taxon>Blastocladiales</taxon>
        <taxon>Blastocladiaceae</taxon>
        <taxon>Allomyces</taxon>
    </lineage>
</organism>
<gene>
    <name evidence="1" type="ORF">AMAG_06345</name>
</gene>
<name>A0A0L0SGQ1_ALLM3</name>
<accession>A0A0L0SGQ1</accession>
<dbReference type="EMBL" id="GG745338">
    <property type="protein sequence ID" value="KNE61530.1"/>
    <property type="molecule type" value="Genomic_DNA"/>
</dbReference>
<keyword evidence="2" id="KW-1185">Reference proteome</keyword>
<reference evidence="1 2" key="2">
    <citation type="submission" date="2009-11" db="EMBL/GenBank/DDBJ databases">
        <title>The Genome Sequence of Allomyces macrogynus strain ATCC 38327.</title>
        <authorList>
            <consortium name="The Broad Institute Genome Sequencing Platform"/>
            <person name="Russ C."/>
            <person name="Cuomo C."/>
            <person name="Shea T."/>
            <person name="Young S.K."/>
            <person name="Zeng Q."/>
            <person name="Koehrsen M."/>
            <person name="Haas B."/>
            <person name="Borodovsky M."/>
            <person name="Guigo R."/>
            <person name="Alvarado L."/>
            <person name="Berlin A."/>
            <person name="Borenstein D."/>
            <person name="Chen Z."/>
            <person name="Engels R."/>
            <person name="Freedman E."/>
            <person name="Gellesch M."/>
            <person name="Goldberg J."/>
            <person name="Griggs A."/>
            <person name="Gujja S."/>
            <person name="Heiman D."/>
            <person name="Hepburn T."/>
            <person name="Howarth C."/>
            <person name="Jen D."/>
            <person name="Larson L."/>
            <person name="Lewis B."/>
            <person name="Mehta T."/>
            <person name="Park D."/>
            <person name="Pearson M."/>
            <person name="Roberts A."/>
            <person name="Saif S."/>
            <person name="Shenoy N."/>
            <person name="Sisk P."/>
            <person name="Stolte C."/>
            <person name="Sykes S."/>
            <person name="Walk T."/>
            <person name="White J."/>
            <person name="Yandava C."/>
            <person name="Burger G."/>
            <person name="Gray M.W."/>
            <person name="Holland P.W.H."/>
            <person name="King N."/>
            <person name="Lang F.B.F."/>
            <person name="Roger A.J."/>
            <person name="Ruiz-Trillo I."/>
            <person name="Lander E."/>
            <person name="Nusbaum C."/>
        </authorList>
    </citation>
    <scope>NUCLEOTIDE SEQUENCE [LARGE SCALE GENOMIC DNA]</scope>
    <source>
        <strain evidence="1 2">ATCC 38327</strain>
    </source>
</reference>
<evidence type="ECO:0000313" key="2">
    <source>
        <dbReference type="Proteomes" id="UP000054350"/>
    </source>
</evidence>
<evidence type="ECO:0000313" key="1">
    <source>
        <dbReference type="EMBL" id="KNE61530.1"/>
    </source>
</evidence>